<dbReference type="InterPro" id="IPR027417">
    <property type="entry name" value="P-loop_NTPase"/>
</dbReference>
<feature type="binding site" evidence="4">
    <location>
        <begin position="60"/>
        <end position="63"/>
    </location>
    <ligand>
        <name>GTP</name>
        <dbReference type="ChEBI" id="CHEBI:37565"/>
    </ligand>
</feature>
<keyword evidence="1 4" id="KW-0547">Nucleotide-binding</keyword>
<dbReference type="HAMAP" id="MF_00636">
    <property type="entry name" value="RapZ_like"/>
    <property type="match status" value="1"/>
</dbReference>
<dbReference type="Proteomes" id="UP000760480">
    <property type="component" value="Unassembled WGS sequence"/>
</dbReference>
<keyword evidence="2 4" id="KW-0067">ATP-binding</keyword>
<dbReference type="NCBIfam" id="NF003828">
    <property type="entry name" value="PRK05416.1"/>
    <property type="match status" value="1"/>
</dbReference>
<evidence type="ECO:0000313" key="8">
    <source>
        <dbReference type="Proteomes" id="UP000760480"/>
    </source>
</evidence>
<dbReference type="PANTHER" id="PTHR30448">
    <property type="entry name" value="RNASE ADAPTER PROTEIN RAPZ"/>
    <property type="match status" value="1"/>
</dbReference>
<proteinExistence type="inferred from homology"/>
<dbReference type="RefSeq" id="WP_169247512.1">
    <property type="nucleotide sequence ID" value="NZ_SPMZ01000009.1"/>
</dbReference>
<dbReference type="PIRSF" id="PIRSF005052">
    <property type="entry name" value="P-loopkin"/>
    <property type="match status" value="1"/>
</dbReference>
<gene>
    <name evidence="7" type="primary">rapZ</name>
    <name evidence="7" type="ORF">E4P82_03055</name>
</gene>
<evidence type="ECO:0000259" key="6">
    <source>
        <dbReference type="Pfam" id="PF22740"/>
    </source>
</evidence>
<evidence type="ECO:0000256" key="2">
    <source>
        <dbReference type="ARBA" id="ARBA00022840"/>
    </source>
</evidence>
<keyword evidence="3 4" id="KW-0342">GTP-binding</keyword>
<feature type="binding site" evidence="4">
    <location>
        <begin position="8"/>
        <end position="15"/>
    </location>
    <ligand>
        <name>ATP</name>
        <dbReference type="ChEBI" id="CHEBI:30616"/>
    </ligand>
</feature>
<dbReference type="SUPFAM" id="SSF52540">
    <property type="entry name" value="P-loop containing nucleoside triphosphate hydrolases"/>
    <property type="match status" value="1"/>
</dbReference>
<dbReference type="InterPro" id="IPR053930">
    <property type="entry name" value="RapZ-like_N"/>
</dbReference>
<evidence type="ECO:0000313" key="7">
    <source>
        <dbReference type="EMBL" id="NMQ18260.1"/>
    </source>
</evidence>
<dbReference type="InterPro" id="IPR005337">
    <property type="entry name" value="RapZ-like"/>
</dbReference>
<dbReference type="PANTHER" id="PTHR30448:SF0">
    <property type="entry name" value="RNASE ADAPTER PROTEIN RAPZ"/>
    <property type="match status" value="1"/>
</dbReference>
<dbReference type="InterPro" id="IPR053931">
    <property type="entry name" value="RapZ_C"/>
</dbReference>
<reference evidence="7 8" key="1">
    <citation type="submission" date="2019-03" db="EMBL/GenBank/DDBJ databases">
        <title>Metabolic reconstructions from genomes of highly enriched 'Candidatus Accumulibacter' and 'Candidatus Competibacter' bioreactor populations.</title>
        <authorList>
            <person name="Annavajhala M.K."/>
            <person name="Welles L."/>
            <person name="Abbas B."/>
            <person name="Sorokin D."/>
            <person name="Park H."/>
            <person name="Van Loosdrecht M."/>
            <person name="Chandran K."/>
        </authorList>
    </citation>
    <scope>NUCLEOTIDE SEQUENCE [LARGE SCALE GENOMIC DNA]</scope>
    <source>
        <strain evidence="7 8">SBR_G</strain>
    </source>
</reference>
<name>A0ABX1TIH5_9GAMM</name>
<evidence type="ECO:0000256" key="3">
    <source>
        <dbReference type="ARBA" id="ARBA00023134"/>
    </source>
</evidence>
<keyword evidence="8" id="KW-1185">Reference proteome</keyword>
<feature type="domain" description="RapZ C-terminal" evidence="6">
    <location>
        <begin position="165"/>
        <end position="285"/>
    </location>
</feature>
<evidence type="ECO:0000256" key="4">
    <source>
        <dbReference type="HAMAP-Rule" id="MF_00636"/>
    </source>
</evidence>
<sequence length="288" mass="32344">MRIIIVSGLSGSGKTIALQTLEDLDYYCVDNLPFKLILPLAREITAASDLLPPTVAVGVDARNFIDELHRFPTALTELRASDLRVDVLFLQADDETLLKRYSETRRRHPLALGDIPLREAIQQERRLLEPIIACADLIVDTSDTNLYQLRELIRARVHETPGEAMSLLFESFGFKNGVPADADFVFDVRCLPNPHWEPQLRPLTGLDAAVIDFLGRQSDVGAMIADIGHFLEGWLPRFERSERSYLSVAIGCTGGQHRSVFVAEALARHFGGLRDYVMVRHRELKLTV</sequence>
<evidence type="ECO:0000259" key="5">
    <source>
        <dbReference type="Pfam" id="PF03668"/>
    </source>
</evidence>
<comment type="caution">
    <text evidence="7">The sequence shown here is derived from an EMBL/GenBank/DDBJ whole genome shotgun (WGS) entry which is preliminary data.</text>
</comment>
<accession>A0ABX1TIH5</accession>
<dbReference type="EMBL" id="SPMZ01000009">
    <property type="protein sequence ID" value="NMQ18260.1"/>
    <property type="molecule type" value="Genomic_DNA"/>
</dbReference>
<organism evidence="7 8">
    <name type="scientific">Candidatus Competibacter phosphatis</name>
    <dbReference type="NCBI Taxonomy" id="221280"/>
    <lineage>
        <taxon>Bacteria</taxon>
        <taxon>Pseudomonadati</taxon>
        <taxon>Pseudomonadota</taxon>
        <taxon>Gammaproteobacteria</taxon>
        <taxon>Candidatus Competibacteraceae</taxon>
        <taxon>Candidatus Competibacter</taxon>
    </lineage>
</organism>
<evidence type="ECO:0000256" key="1">
    <source>
        <dbReference type="ARBA" id="ARBA00022741"/>
    </source>
</evidence>
<dbReference type="Pfam" id="PF03668">
    <property type="entry name" value="RapZ-like_N"/>
    <property type="match status" value="1"/>
</dbReference>
<protein>
    <submittedName>
        <fullName evidence="7">RNase adapter RapZ</fullName>
    </submittedName>
</protein>
<feature type="domain" description="RapZ-like N-terminal" evidence="5">
    <location>
        <begin position="1"/>
        <end position="157"/>
    </location>
</feature>
<dbReference type="Pfam" id="PF22740">
    <property type="entry name" value="PapZ_C"/>
    <property type="match status" value="1"/>
</dbReference>